<dbReference type="RefSeq" id="WP_149731951.1">
    <property type="nucleotide sequence ID" value="NZ_FMXB01000010.1"/>
</dbReference>
<accession>A0A1G5WHG3</accession>
<dbReference type="EMBL" id="FMXB01000010">
    <property type="protein sequence ID" value="SDA57334.1"/>
    <property type="molecule type" value="Genomic_DNA"/>
</dbReference>
<dbReference type="OrthoDB" id="78091at2157"/>
<keyword evidence="2" id="KW-1185">Reference proteome</keyword>
<evidence type="ECO:0000313" key="2">
    <source>
        <dbReference type="Proteomes" id="UP000323439"/>
    </source>
</evidence>
<sequence>MTSSLTDSLTSSAELNDKNMDLIYEEIKEFLHLYFFKGYISNNLNKSIEDLFDLSHDDLNTLKAIHFLLSDEVKNLVEIIPMLIRNLSHSTRKETEEFHGQVKGRIDWNQTIKARFSQGYDDKSLFVCQPPSKYYDLEENQLLKFILNKIIFLKRNFVDFIFLNELNLEKIDSKDWQESISNIYQMTKKTLKKVYFDDISSIKEVKSKHLRKTYKNRNQLYHLVAKAYILYEDLFINDDIEILRNLVENRIIKAANPDKLYEIYVFFNLIKTLPENKNLKLLYSGNDYAVISSVGDVEITIYYQKTPQMLKEVSQYLEILDNYEINKSVKSPDVIIEFKKDEDVFYRLVEVKNSSETSYVRESLYKVMGYYKDFERSYKFTSKYPIVLVMWGGISLSEGYSPFNDKIIILNRLEFINNLEKMIKLIN</sequence>
<organism evidence="1 2">
    <name type="scientific">Methanobrevibacter millerae</name>
    <dbReference type="NCBI Taxonomy" id="230361"/>
    <lineage>
        <taxon>Archaea</taxon>
        <taxon>Methanobacteriati</taxon>
        <taxon>Methanobacteriota</taxon>
        <taxon>Methanomada group</taxon>
        <taxon>Methanobacteria</taxon>
        <taxon>Methanobacteriales</taxon>
        <taxon>Methanobacteriaceae</taxon>
        <taxon>Methanobrevibacter</taxon>
    </lineage>
</organism>
<dbReference type="AlphaFoldDB" id="A0A1G5WHG3"/>
<evidence type="ECO:0000313" key="1">
    <source>
        <dbReference type="EMBL" id="SDA57334.1"/>
    </source>
</evidence>
<reference evidence="1 2" key="1">
    <citation type="submission" date="2016-10" db="EMBL/GenBank/DDBJ databases">
        <authorList>
            <person name="Varghese N."/>
            <person name="Submissions S."/>
        </authorList>
    </citation>
    <scope>NUCLEOTIDE SEQUENCE [LARGE SCALE GENOMIC DNA]</scope>
    <source>
        <strain evidence="1 2">DSM 16643</strain>
    </source>
</reference>
<dbReference type="Proteomes" id="UP000323439">
    <property type="component" value="Unassembled WGS sequence"/>
</dbReference>
<proteinExistence type="predicted"/>
<gene>
    <name evidence="1" type="ORF">SAMN02910315_01404</name>
</gene>
<name>A0A1G5WHG3_9EURY</name>
<protein>
    <submittedName>
        <fullName evidence="1">Uncharacterized protein</fullName>
    </submittedName>
</protein>